<feature type="compositionally biased region" description="Basic and acidic residues" evidence="1">
    <location>
        <begin position="241"/>
        <end position="255"/>
    </location>
</feature>
<organism evidence="2 3">
    <name type="scientific">Paramuricea clavata</name>
    <name type="common">Red gorgonian</name>
    <name type="synonym">Violescent sea-whip</name>
    <dbReference type="NCBI Taxonomy" id="317549"/>
    <lineage>
        <taxon>Eukaryota</taxon>
        <taxon>Metazoa</taxon>
        <taxon>Cnidaria</taxon>
        <taxon>Anthozoa</taxon>
        <taxon>Octocorallia</taxon>
        <taxon>Malacalcyonacea</taxon>
        <taxon>Plexauridae</taxon>
        <taxon>Paramuricea</taxon>
    </lineage>
</organism>
<comment type="caution">
    <text evidence="2">The sequence shown here is derived from an EMBL/GenBank/DDBJ whole genome shotgun (WGS) entry which is preliminary data.</text>
</comment>
<name>A0A6S7L8B0_PARCT</name>
<dbReference type="AlphaFoldDB" id="A0A6S7L8B0"/>
<dbReference type="PANTHER" id="PTHR47510:SF3">
    <property type="entry name" value="ENDO_EXONUCLEASE_PHOSPHATASE DOMAIN-CONTAINING PROTEIN"/>
    <property type="match status" value="1"/>
</dbReference>
<evidence type="ECO:0000256" key="1">
    <source>
        <dbReference type="SAM" id="MobiDB-lite"/>
    </source>
</evidence>
<dbReference type="InterPro" id="IPR043502">
    <property type="entry name" value="DNA/RNA_pol_sf"/>
</dbReference>
<feature type="region of interest" description="Disordered" evidence="1">
    <location>
        <begin position="232"/>
        <end position="262"/>
    </location>
</feature>
<evidence type="ECO:0000313" key="3">
    <source>
        <dbReference type="Proteomes" id="UP001152795"/>
    </source>
</evidence>
<dbReference type="InterPro" id="IPR000477">
    <property type="entry name" value="RT_dom"/>
</dbReference>
<dbReference type="PANTHER" id="PTHR47510">
    <property type="entry name" value="REVERSE TRANSCRIPTASE DOMAIN-CONTAINING PROTEIN"/>
    <property type="match status" value="1"/>
</dbReference>
<dbReference type="SUPFAM" id="SSF56672">
    <property type="entry name" value="DNA/RNA polymerases"/>
    <property type="match status" value="1"/>
</dbReference>
<reference evidence="2" key="1">
    <citation type="submission" date="2020-04" db="EMBL/GenBank/DDBJ databases">
        <authorList>
            <person name="Alioto T."/>
            <person name="Alioto T."/>
            <person name="Gomez Garrido J."/>
        </authorList>
    </citation>
    <scope>NUCLEOTIDE SEQUENCE</scope>
    <source>
        <strain evidence="2">A484AB</strain>
    </source>
</reference>
<keyword evidence="3" id="KW-1185">Reference proteome</keyword>
<proteinExistence type="predicted"/>
<feature type="non-terminal residue" evidence="2">
    <location>
        <position position="499"/>
    </location>
</feature>
<accession>A0A6S7L8B0</accession>
<gene>
    <name evidence="2" type="ORF">PACLA_8A075964</name>
</gene>
<dbReference type="PROSITE" id="PS50878">
    <property type="entry name" value="RT_POL"/>
    <property type="match status" value="1"/>
</dbReference>
<dbReference type="OrthoDB" id="7763606at2759"/>
<evidence type="ECO:0000313" key="2">
    <source>
        <dbReference type="EMBL" id="CAB4028709.1"/>
    </source>
</evidence>
<sequence length="499" mass="56494">MKIPWTNLLFKTQSSDEKLNIFTEIIRYGLDTIMPERSIKVHKTDKPWMYANLKQLIKRRQKAFSSGDVFLYKLLRNKVNRERKRCQMIYYKNKVQDLQHTKPRDWWREVKQFCCTSKAARRDIRSILRTNTESSDQDLANEIMKAFVSVMDNYTLLSEDVCVLTDHDEPIVVDEESIAKKLRQINISRAGGPDGQRESGDCTAKPVETLEPNVSTSTEKFKDNFIAAAGNAGRSGTENSKASDKSLVKNREKCPDSGVPQDSRLDASCEVTECIADTLVDSLILSVTEVQEILKTLDISKATGPDGIPAKLLKETASVIAPSLCKLFNKSLRTGEMPRDWKLANMVPIYKKNEREHVENYRPISLLSVISKVLERCILNNIKDQLYKSIPACQHGYLTGKSCVTNLLEALDHVGSLLDHGEQIDLVYLDMSKAFDMVSHNRLIQKLYKAGFSGNLLKWFRSYLSERRQRVTVMGATSDELPVTSGVPQGSILGPVFFL</sequence>
<dbReference type="CDD" id="cd01650">
    <property type="entry name" value="RT_nLTR_like"/>
    <property type="match status" value="1"/>
</dbReference>
<dbReference type="Pfam" id="PF00078">
    <property type="entry name" value="RVT_1"/>
    <property type="match status" value="1"/>
</dbReference>
<protein>
    <submittedName>
        <fullName evidence="2">Uncharacterized protein</fullName>
    </submittedName>
</protein>
<dbReference type="Proteomes" id="UP001152795">
    <property type="component" value="Unassembled WGS sequence"/>
</dbReference>
<dbReference type="EMBL" id="CACRXK020015664">
    <property type="protein sequence ID" value="CAB4028709.1"/>
    <property type="molecule type" value="Genomic_DNA"/>
</dbReference>